<dbReference type="Proteomes" id="UP000000933">
    <property type="component" value="Chromosome"/>
</dbReference>
<dbReference type="HOGENOM" id="CLU_2425205_0_0_10"/>
<name>D5H6H4_SALRM</name>
<reference evidence="1 2" key="1">
    <citation type="journal article" date="2010" name="ISME J.">
        <title>Fine-scale evolution: genomic, phenotypic and ecological differentiation in two coexisting Salinibacter ruber strains.</title>
        <authorList>
            <person name="Pena A."/>
            <person name="Teeling H."/>
            <person name="Huerta-Cepas J."/>
            <person name="Santos F."/>
            <person name="Yarza P."/>
            <person name="Brito-Echeverria J."/>
            <person name="Lucio M."/>
            <person name="Schmitt-Kopplin P."/>
            <person name="Meseguer I."/>
            <person name="Schenowitz C."/>
            <person name="Dossat C."/>
            <person name="Barbe V."/>
            <person name="Dopazo J."/>
            <person name="Rossello-Mora R."/>
            <person name="Schuler M."/>
            <person name="Glockner F.O."/>
            <person name="Amann R."/>
            <person name="Gabaldon T."/>
            <person name="Anton J."/>
        </authorList>
    </citation>
    <scope>NUCLEOTIDE SEQUENCE [LARGE SCALE GENOMIC DNA]</scope>
    <source>
        <strain evidence="1 2">M8</strain>
    </source>
</reference>
<gene>
    <name evidence="1" type="ordered locus">SRM_00708</name>
</gene>
<organism evidence="1 2">
    <name type="scientific">Salinibacter ruber (strain M8)</name>
    <dbReference type="NCBI Taxonomy" id="761659"/>
    <lineage>
        <taxon>Bacteria</taxon>
        <taxon>Pseudomonadati</taxon>
        <taxon>Rhodothermota</taxon>
        <taxon>Rhodothermia</taxon>
        <taxon>Rhodothermales</taxon>
        <taxon>Salinibacteraceae</taxon>
        <taxon>Salinibacter</taxon>
    </lineage>
</organism>
<accession>D5H6H4</accession>
<evidence type="ECO:0000313" key="1">
    <source>
        <dbReference type="EMBL" id="CBH23629.1"/>
    </source>
</evidence>
<sequence length="91" mass="10694">MEGLEETLTLHRLGLFEELGRSLKTTNCIESLNEQVESYTDNVKRWHHSPQRHQWMALSLLEAESRMRRLTGYEELPKLKQALKEAIPDCE</sequence>
<reference evidence="2" key="2">
    <citation type="submission" date="2010-04" db="EMBL/GenBank/DDBJ databases">
        <title>Genome sequence of Salinibacter ruber M8.</title>
        <authorList>
            <consortium name="Genoscope"/>
        </authorList>
    </citation>
    <scope>NUCLEOTIDE SEQUENCE [LARGE SCALE GENOMIC DNA]</scope>
    <source>
        <strain evidence="2">M8</strain>
    </source>
</reference>
<proteinExistence type="predicted"/>
<dbReference type="AlphaFoldDB" id="D5H6H4"/>
<dbReference type="EMBL" id="FP565814">
    <property type="protein sequence ID" value="CBH23629.1"/>
    <property type="molecule type" value="Genomic_DNA"/>
</dbReference>
<protein>
    <submittedName>
        <fullName evidence="1">Transposase</fullName>
    </submittedName>
</protein>
<evidence type="ECO:0000313" key="2">
    <source>
        <dbReference type="Proteomes" id="UP000000933"/>
    </source>
</evidence>
<dbReference type="KEGG" id="srm:SRM_00708"/>